<dbReference type="InterPro" id="IPR038666">
    <property type="entry name" value="SSP1_head-tail_sf"/>
</dbReference>
<dbReference type="NCBIfam" id="TIGR01563">
    <property type="entry name" value="gp16_SPP1"/>
    <property type="match status" value="1"/>
</dbReference>
<dbReference type="AlphaFoldDB" id="A0A9X0TME3"/>
<dbReference type="InterPro" id="IPR008767">
    <property type="entry name" value="Phage_SPP1_head-tail_adaptor"/>
</dbReference>
<gene>
    <name evidence="1" type="ORF">HR081_08975</name>
</gene>
<sequence length="111" mass="12817">MFNPYDEFPHVILMGHTEVVGRPPLQKEVFVSDKTIRGFMDTPTSVEQLQFHQMNKDYDRNLYTPYSVAIDVNSLFKYDGKIYRCAGESVDQGGQHEIKLTRLKAWTNGKS</sequence>
<dbReference type="Proteomes" id="UP000524893">
    <property type="component" value="Unassembled WGS sequence"/>
</dbReference>
<evidence type="ECO:0000313" key="1">
    <source>
        <dbReference type="EMBL" id="MBA8777008.1"/>
    </source>
</evidence>
<accession>A0A9X0TME3</accession>
<organism evidence="1 2">
    <name type="scientific">Staphylococcus coagulans</name>
    <dbReference type="NCBI Taxonomy" id="74706"/>
    <lineage>
        <taxon>Bacteria</taxon>
        <taxon>Bacillati</taxon>
        <taxon>Bacillota</taxon>
        <taxon>Bacilli</taxon>
        <taxon>Bacillales</taxon>
        <taxon>Staphylococcaceae</taxon>
        <taxon>Staphylococcus</taxon>
    </lineage>
</organism>
<reference evidence="1 2" key="1">
    <citation type="journal article" date="2020" name="Access Microbiol">
        <title>Isolation and genome sequencing of Staphylococcus schleiferi subspecies coagulans from Antarctic seals.</title>
        <authorList>
            <person name="Foster G."/>
            <person name="Robb A."/>
            <person name="Paterson G.K."/>
        </authorList>
    </citation>
    <scope>NUCLEOTIDE SEQUENCE [LARGE SCALE GENOMIC DNA]</scope>
    <source>
        <strain evidence="1 2">M615/02/4</strain>
    </source>
</reference>
<proteinExistence type="predicted"/>
<protein>
    <submittedName>
        <fullName evidence="1">Phage head closure protein</fullName>
    </submittedName>
</protein>
<evidence type="ECO:0000313" key="2">
    <source>
        <dbReference type="Proteomes" id="UP000524893"/>
    </source>
</evidence>
<dbReference type="Gene3D" id="2.40.10.270">
    <property type="entry name" value="Bacteriophage SPP1 head-tail adaptor protein"/>
    <property type="match status" value="1"/>
</dbReference>
<dbReference type="EMBL" id="JABTCN010000029">
    <property type="protein sequence ID" value="MBA8777008.1"/>
    <property type="molecule type" value="Genomic_DNA"/>
</dbReference>
<dbReference type="RefSeq" id="WP_182280996.1">
    <property type="nucleotide sequence ID" value="NZ_JABTCN010000029.1"/>
</dbReference>
<comment type="caution">
    <text evidence="1">The sequence shown here is derived from an EMBL/GenBank/DDBJ whole genome shotgun (WGS) entry which is preliminary data.</text>
</comment>
<name>A0A9X0TME3_9STAP</name>